<keyword evidence="5 9" id="KW-0802">TPR repeat</keyword>
<keyword evidence="13" id="KW-1185">Reference proteome</keyword>
<evidence type="ECO:0000256" key="4">
    <source>
        <dbReference type="ARBA" id="ARBA00022794"/>
    </source>
</evidence>
<dbReference type="PANTHER" id="PTHR20931">
    <property type="entry name" value="TETRATRICOPEPTIDE REPEAT PROTEIN 30"/>
    <property type="match status" value="1"/>
</dbReference>
<dbReference type="InterPro" id="IPR011990">
    <property type="entry name" value="TPR-like_helical_dom_sf"/>
</dbReference>
<feature type="compositionally biased region" description="Low complexity" evidence="11">
    <location>
        <begin position="232"/>
        <end position="243"/>
    </location>
</feature>
<proteinExistence type="inferred from homology"/>
<evidence type="ECO:0000256" key="10">
    <source>
        <dbReference type="RuleBase" id="RU367070"/>
    </source>
</evidence>
<dbReference type="InterPro" id="IPR039941">
    <property type="entry name" value="TT30"/>
</dbReference>
<evidence type="ECO:0000256" key="9">
    <source>
        <dbReference type="PROSITE-ProRule" id="PRU00339"/>
    </source>
</evidence>
<organism evidence="12 13">
    <name type="scientific">Accipiter nisus</name>
    <name type="common">Eurasian sparrowhawk</name>
    <dbReference type="NCBI Taxonomy" id="211598"/>
    <lineage>
        <taxon>Eukaryota</taxon>
        <taxon>Metazoa</taxon>
        <taxon>Chordata</taxon>
        <taxon>Craniata</taxon>
        <taxon>Vertebrata</taxon>
        <taxon>Euteleostomi</taxon>
        <taxon>Archelosauria</taxon>
        <taxon>Archosauria</taxon>
        <taxon>Dinosauria</taxon>
        <taxon>Saurischia</taxon>
        <taxon>Theropoda</taxon>
        <taxon>Coelurosauria</taxon>
        <taxon>Aves</taxon>
        <taxon>Neognathae</taxon>
        <taxon>Neoaves</taxon>
        <taxon>Telluraves</taxon>
        <taxon>Accipitrimorphae</taxon>
        <taxon>Accipitriformes</taxon>
        <taxon>Accipitridae</taxon>
        <taxon>Accipitrinae</taxon>
        <taxon>Accipiter</taxon>
    </lineage>
</organism>
<name>A0A8B9RYP7_9AVES</name>
<dbReference type="FunFam" id="1.25.40.10:FF:000211">
    <property type="entry name" value="tetratricopeptide repeat protein 30B"/>
    <property type="match status" value="1"/>
</dbReference>
<accession>A0A8B9RYP7</accession>
<dbReference type="SMART" id="SM00028">
    <property type="entry name" value="TPR"/>
    <property type="match status" value="5"/>
</dbReference>
<feature type="compositionally biased region" description="Low complexity" evidence="11">
    <location>
        <begin position="213"/>
        <end position="224"/>
    </location>
</feature>
<comment type="similarity">
    <text evidence="2 10">Belongs to the TTC30/dfy-1/fleer family.</text>
</comment>
<dbReference type="Ensembl" id="ENSANIT00000019261.1">
    <property type="protein sequence ID" value="ENSANIP00000018637.1"/>
    <property type="gene ID" value="ENSANIG00000012671.1"/>
</dbReference>
<reference evidence="12" key="1">
    <citation type="submission" date="2025-08" db="UniProtKB">
        <authorList>
            <consortium name="Ensembl"/>
        </authorList>
    </citation>
    <scope>IDENTIFICATION</scope>
</reference>
<evidence type="ECO:0000256" key="3">
    <source>
        <dbReference type="ARBA" id="ARBA00022737"/>
    </source>
</evidence>
<evidence type="ECO:0000313" key="12">
    <source>
        <dbReference type="Ensembl" id="ENSANIP00000018637.1"/>
    </source>
</evidence>
<dbReference type="PANTHER" id="PTHR20931:SF0">
    <property type="entry name" value="TETRATRICOPEPTIDE REPEAT PROTEIN 30"/>
    <property type="match status" value="1"/>
</dbReference>
<dbReference type="Gene3D" id="1.25.40.10">
    <property type="entry name" value="Tetratricopeptide repeat domain"/>
    <property type="match status" value="3"/>
</dbReference>
<keyword evidence="4 10" id="KW-0970">Cilium biogenesis/degradation</keyword>
<keyword evidence="8 10" id="KW-0966">Cell projection</keyword>
<comment type="function">
    <text evidence="10">Required for polyglutamylation of axonemal tubulin. Plays a role in anterograde intraflagellar transport (IFT), the process by which cilia precursors are transported from the base of the cilium to the site of their incorporation at the tip.</text>
</comment>
<dbReference type="FunFam" id="1.25.40.10:FF:000226">
    <property type="entry name" value="Tetratricopeptide repeat protein 30A"/>
    <property type="match status" value="1"/>
</dbReference>
<sequence>MDRVFETCPCSARSWEQTQLRRIHLALVWNHQQPHPAGPSNGASYRHAQKPRRPCSLLYWTCHCSVEIPRGGGGHTPPSKQQLRCRNSYRRAGKHFCCFFKAAGKLADCARVQTASLPSFRQPRQTPALDRPRRPLPDPSEPSPSRPSRCSAEKAAEANRRRRRAHTAGAAPPRGTGSHSPPGGGTRGTPPCPRAGAGLEGGGGQAGELRTEAAAPGTTAPGAPRRLRDRPPAASASGGAAARTGSTSAAAAAVAVAAKGPASGAASAAAAAAAAMTMEAAPVPDGQYTAVVYGLIGGGRCAEAVSLLSRELQKSCRSRGGLSLLGYCHYQLQDFAAAAECYEQLVALHPELDAYRLYQAQALYKAGLYAEALRAASPLLDLPAYQGRALRLQAAIRYAQGDLPAAKSLVEEALAAAANADGGPAAAEDPSERADAEINLGCLLYRQGRHEEASGKFAGAMQVLGYRPELSYNMALCCYAAKQYAPALKHISDIIERGIHQHPELSVGMTTEGIDVRSVGNTLLLHRTALVEAFNLKAAIEYQLHNLKAAQEALTDMPPRAEEELDPVTLHNQALMNMDSQPTEGFEKLQFLLLQNPCPPETFGNLLLLYCKHQYYDLAADVLAENAHLTYKLLTPYLYNFLDAIITCQTAPEEAFHKLDDSAGTLTEQLRKLTKQVQEARQNWDDEAVKKAVNEYDETLDKYIPVLMAQAKIYWDMKNYTMVEKIFRKSVEFCNEHEVWKLNVAHVLFMQENKYKEAISFYEPIVKKHYDNILHVSAIVLANLCVSYILTSQNEDAEELMRKIEKGEEQLSYDNPDKNIYHLCIVNLVIGTLYCVKGNYDFGISRVIKSLEPYNKKLSTDTWYYAKRCFLSLLENMSKHMIMLRDSVIQECVQFLKQCELYGRNIPAVIEQPLEEKRMHSGKNTVTYEARLLRALMYKIVGWTA</sequence>
<keyword evidence="7 10" id="KW-0969">Cilium</keyword>
<dbReference type="InterPro" id="IPR019734">
    <property type="entry name" value="TPR_rpt"/>
</dbReference>
<protein>
    <recommendedName>
        <fullName evidence="10">Tetratricopeptide repeat protein 30</fullName>
    </recommendedName>
</protein>
<dbReference type="GO" id="GO:0030992">
    <property type="term" value="C:intraciliary transport particle B"/>
    <property type="evidence" value="ECO:0007669"/>
    <property type="project" value="TreeGrafter"/>
</dbReference>
<feature type="region of interest" description="Disordered" evidence="11">
    <location>
        <begin position="120"/>
        <end position="243"/>
    </location>
</feature>
<evidence type="ECO:0000256" key="1">
    <source>
        <dbReference type="ARBA" id="ARBA00004138"/>
    </source>
</evidence>
<comment type="subcellular location">
    <subcellularLocation>
        <location evidence="1 10">Cell projection</location>
        <location evidence="1 10">Cilium</location>
    </subcellularLocation>
</comment>
<feature type="repeat" description="TPR" evidence="9">
    <location>
        <begin position="319"/>
        <end position="352"/>
    </location>
</feature>
<dbReference type="GO" id="GO:0005879">
    <property type="term" value="C:axonemal microtubule"/>
    <property type="evidence" value="ECO:0007669"/>
    <property type="project" value="UniProtKB-UniRule"/>
</dbReference>
<dbReference type="AlphaFoldDB" id="A0A8B9RYP7"/>
<evidence type="ECO:0000256" key="8">
    <source>
        <dbReference type="ARBA" id="ARBA00023273"/>
    </source>
</evidence>
<keyword evidence="6" id="KW-0175">Coiled coil</keyword>
<dbReference type="PROSITE" id="PS50005">
    <property type="entry name" value="TPR"/>
    <property type="match status" value="1"/>
</dbReference>
<dbReference type="GO" id="GO:0042073">
    <property type="term" value="P:intraciliary transport"/>
    <property type="evidence" value="ECO:0007669"/>
    <property type="project" value="UniProtKB-UniRule"/>
</dbReference>
<evidence type="ECO:0000313" key="13">
    <source>
        <dbReference type="Proteomes" id="UP000694541"/>
    </source>
</evidence>
<dbReference type="GO" id="GO:0120170">
    <property type="term" value="F:intraciliary transport particle B binding"/>
    <property type="evidence" value="ECO:0007669"/>
    <property type="project" value="TreeGrafter"/>
</dbReference>
<feature type="compositionally biased region" description="Low complexity" evidence="11">
    <location>
        <begin position="167"/>
        <end position="181"/>
    </location>
</feature>
<dbReference type="SUPFAM" id="SSF48452">
    <property type="entry name" value="TPR-like"/>
    <property type="match status" value="3"/>
</dbReference>
<dbReference type="Proteomes" id="UP000694541">
    <property type="component" value="Unplaced"/>
</dbReference>
<evidence type="ECO:0000256" key="7">
    <source>
        <dbReference type="ARBA" id="ARBA00023069"/>
    </source>
</evidence>
<dbReference type="InterPro" id="IPR013105">
    <property type="entry name" value="TPR_2"/>
</dbReference>
<dbReference type="Pfam" id="PF07719">
    <property type="entry name" value="TPR_2"/>
    <property type="match status" value="1"/>
</dbReference>
<keyword evidence="3" id="KW-0677">Repeat</keyword>
<evidence type="ECO:0000256" key="5">
    <source>
        <dbReference type="ARBA" id="ARBA00022803"/>
    </source>
</evidence>
<evidence type="ECO:0000256" key="11">
    <source>
        <dbReference type="SAM" id="MobiDB-lite"/>
    </source>
</evidence>
<evidence type="ECO:0000256" key="6">
    <source>
        <dbReference type="ARBA" id="ARBA00023054"/>
    </source>
</evidence>
<evidence type="ECO:0000256" key="2">
    <source>
        <dbReference type="ARBA" id="ARBA00009522"/>
    </source>
</evidence>
<reference evidence="12" key="2">
    <citation type="submission" date="2025-09" db="UniProtKB">
        <authorList>
            <consortium name="Ensembl"/>
        </authorList>
    </citation>
    <scope>IDENTIFICATION</scope>
</reference>